<feature type="transmembrane region" description="Helical" evidence="1">
    <location>
        <begin position="76"/>
        <end position="94"/>
    </location>
</feature>
<keyword evidence="1" id="KW-0472">Membrane</keyword>
<dbReference type="Proteomes" id="UP000178615">
    <property type="component" value="Unassembled WGS sequence"/>
</dbReference>
<evidence type="ECO:0000313" key="2">
    <source>
        <dbReference type="EMBL" id="OGC45089.1"/>
    </source>
</evidence>
<accession>A0A1F4UJJ5</accession>
<name>A0A1F4UJJ5_UNCKA</name>
<evidence type="ECO:0000313" key="3">
    <source>
        <dbReference type="Proteomes" id="UP000178615"/>
    </source>
</evidence>
<reference evidence="2 3" key="1">
    <citation type="journal article" date="2016" name="Nat. Commun.">
        <title>Thousands of microbial genomes shed light on interconnected biogeochemical processes in an aquifer system.</title>
        <authorList>
            <person name="Anantharaman K."/>
            <person name="Brown C.T."/>
            <person name="Hug L.A."/>
            <person name="Sharon I."/>
            <person name="Castelle C.J."/>
            <person name="Probst A.J."/>
            <person name="Thomas B.C."/>
            <person name="Singh A."/>
            <person name="Wilkins M.J."/>
            <person name="Karaoz U."/>
            <person name="Brodie E.L."/>
            <person name="Williams K.H."/>
            <person name="Hubbard S.S."/>
            <person name="Banfield J.F."/>
        </authorList>
    </citation>
    <scope>NUCLEOTIDE SEQUENCE [LARGE SCALE GENOMIC DNA]</scope>
</reference>
<evidence type="ECO:0000256" key="1">
    <source>
        <dbReference type="SAM" id="Phobius"/>
    </source>
</evidence>
<proteinExistence type="predicted"/>
<organism evidence="2 3">
    <name type="scientific">candidate division WWE3 bacterium RBG_19FT_COMBO_34_6</name>
    <dbReference type="NCBI Taxonomy" id="1802612"/>
    <lineage>
        <taxon>Bacteria</taxon>
        <taxon>Katanobacteria</taxon>
    </lineage>
</organism>
<sequence>MRKNFYHKKIFGGTNFLVVLWTLISFLRFGLIFGKNAINTILDQQFFVYVIPLVFLLILNLMISIGSFFPNFKDKIWALSIIIATATLMVLNTFQTKVENIISSEAEEVSIYKF</sequence>
<gene>
    <name evidence="2" type="ORF">A2V49_00295</name>
</gene>
<comment type="caution">
    <text evidence="2">The sequence shown here is derived from an EMBL/GenBank/DDBJ whole genome shotgun (WGS) entry which is preliminary data.</text>
</comment>
<dbReference type="AlphaFoldDB" id="A0A1F4UJJ5"/>
<feature type="transmembrane region" description="Helical" evidence="1">
    <location>
        <begin position="12"/>
        <end position="34"/>
    </location>
</feature>
<protein>
    <submittedName>
        <fullName evidence="2">Uncharacterized protein</fullName>
    </submittedName>
</protein>
<dbReference type="EMBL" id="MEUV01000053">
    <property type="protein sequence ID" value="OGC45089.1"/>
    <property type="molecule type" value="Genomic_DNA"/>
</dbReference>
<keyword evidence="1" id="KW-1133">Transmembrane helix</keyword>
<feature type="transmembrane region" description="Helical" evidence="1">
    <location>
        <begin position="46"/>
        <end position="69"/>
    </location>
</feature>
<keyword evidence="1" id="KW-0812">Transmembrane</keyword>